<sequence>MSFPRSPRLLKGGVVLVDPTSGAIQRIVALQYNPDSITRTLQAVSMGTESVNRSEATRLKGPPIETVKLEAELDATDLLESGDEPTLQAGLHPQIAALESVVYPTAAQLIAVDALASSGTLEIAPMLAPLTLFIWSQHRIVPVRITEFSVTEEAFDAQLNPIRARLTLGMRVLSVDDLGFNQRGGTLFMAYLQGKERMAARSRGGTLGTLGLTGLP</sequence>
<proteinExistence type="predicted"/>
<dbReference type="EMBL" id="CP015136">
    <property type="protein sequence ID" value="AMY08409.1"/>
    <property type="molecule type" value="Genomic_DNA"/>
</dbReference>
<evidence type="ECO:0000313" key="1">
    <source>
        <dbReference type="EMBL" id="AMY08409.1"/>
    </source>
</evidence>
<dbReference type="Proteomes" id="UP000076079">
    <property type="component" value="Chromosome"/>
</dbReference>
<gene>
    <name evidence="1" type="ORF">LuPra_01609</name>
</gene>
<evidence type="ECO:0000313" key="2">
    <source>
        <dbReference type="Proteomes" id="UP000076079"/>
    </source>
</evidence>
<reference evidence="2" key="2">
    <citation type="submission" date="2016-04" db="EMBL/GenBank/DDBJ databases">
        <title>First Complete Genome Sequence of a Subdivision 6 Acidobacterium.</title>
        <authorList>
            <person name="Huang S."/>
            <person name="Vieira S."/>
            <person name="Bunk B."/>
            <person name="Riedel T."/>
            <person name="Sproeer C."/>
            <person name="Overmann J."/>
        </authorList>
    </citation>
    <scope>NUCLEOTIDE SEQUENCE [LARGE SCALE GENOMIC DNA]</scope>
    <source>
        <strain evidence="2">DSM 100886 HEG_-6_39</strain>
    </source>
</reference>
<reference evidence="1 2" key="1">
    <citation type="journal article" date="2016" name="Genome Announc.">
        <title>First Complete Genome Sequence of a Subdivision 6 Acidobacterium Strain.</title>
        <authorList>
            <person name="Huang S."/>
            <person name="Vieira S."/>
            <person name="Bunk B."/>
            <person name="Riedel T."/>
            <person name="Sproer C."/>
            <person name="Overmann J."/>
        </authorList>
    </citation>
    <scope>NUCLEOTIDE SEQUENCE [LARGE SCALE GENOMIC DNA]</scope>
    <source>
        <strain evidence="2">DSM 100886 HEG_-6_39</strain>
    </source>
</reference>
<dbReference type="AlphaFoldDB" id="A0A143PKX9"/>
<organism evidence="1 2">
    <name type="scientific">Luteitalea pratensis</name>
    <dbReference type="NCBI Taxonomy" id="1855912"/>
    <lineage>
        <taxon>Bacteria</taxon>
        <taxon>Pseudomonadati</taxon>
        <taxon>Acidobacteriota</taxon>
        <taxon>Vicinamibacteria</taxon>
        <taxon>Vicinamibacterales</taxon>
        <taxon>Vicinamibacteraceae</taxon>
        <taxon>Luteitalea</taxon>
    </lineage>
</organism>
<accession>A0A143PKX9</accession>
<dbReference type="STRING" id="1855912.LuPra_01609"/>
<dbReference type="OrthoDB" id="661223at2"/>
<protein>
    <submittedName>
        <fullName evidence="1">Uncharacterized protein</fullName>
    </submittedName>
</protein>
<dbReference type="PATRIC" id="fig|1813736.3.peg.1669"/>
<dbReference type="RefSeq" id="WP_110170257.1">
    <property type="nucleotide sequence ID" value="NZ_CP015136.1"/>
</dbReference>
<name>A0A143PKX9_LUTPR</name>
<keyword evidence="2" id="KW-1185">Reference proteome</keyword>
<dbReference type="KEGG" id="abac:LuPra_01609"/>